<accession>H5XBY3</accession>
<keyword evidence="2 5" id="KW-0808">Transferase</keyword>
<keyword evidence="6" id="KW-1185">Reference proteome</keyword>
<dbReference type="Gene3D" id="3.40.50.150">
    <property type="entry name" value="Vaccinia Virus protein VP39"/>
    <property type="match status" value="1"/>
</dbReference>
<sequence length="244" mass="26649">MSEYGPEHARLYEPVFRGRGKDFEDEARRLTDVVRARMPAANSLLDVACGTGAHLEAFGELFDTVEGLEYAPAMRDIAVSRLPAVAIHSGDMRDFELDRSFDAVVCVGNSVACVADRNELIAAIGRMTAHLVPGGVLVVEPWFFPESFLDGHAGGALVKEEDRVIARITQSSRQGSKTRHEIRFVVADSSGISEFTEVLFVCLFAREDYEEAFERAGCSVELIPGLELAGRPNSPGLFVGVRKS</sequence>
<keyword evidence="3" id="KW-0949">S-adenosyl-L-methionine</keyword>
<dbReference type="AlphaFoldDB" id="H5XBY3"/>
<evidence type="ECO:0000313" key="5">
    <source>
        <dbReference type="EMBL" id="EHR52770.1"/>
    </source>
</evidence>
<dbReference type="Gene3D" id="2.20.130.10">
    <property type="entry name" value="CAC2371-like domains"/>
    <property type="match status" value="1"/>
</dbReference>
<evidence type="ECO:0000256" key="2">
    <source>
        <dbReference type="ARBA" id="ARBA00022679"/>
    </source>
</evidence>
<gene>
    <name evidence="5" type="ORF">SacmaDRAFT_4587</name>
</gene>
<dbReference type="PANTHER" id="PTHR43464">
    <property type="entry name" value="METHYLTRANSFERASE"/>
    <property type="match status" value="1"/>
</dbReference>
<dbReference type="Pfam" id="PF13649">
    <property type="entry name" value="Methyltransf_25"/>
    <property type="match status" value="1"/>
</dbReference>
<evidence type="ECO:0000313" key="6">
    <source>
        <dbReference type="Proteomes" id="UP000004926"/>
    </source>
</evidence>
<dbReference type="InterPro" id="IPR041698">
    <property type="entry name" value="Methyltransf_25"/>
</dbReference>
<protein>
    <submittedName>
        <fullName evidence="5">Methyltransferase family protein</fullName>
    </submittedName>
</protein>
<dbReference type="STRING" id="882083.SacmaDRAFT_4587"/>
<name>H5XBY3_9PSEU</name>
<dbReference type="InterPro" id="IPR029063">
    <property type="entry name" value="SAM-dependent_MTases_sf"/>
</dbReference>
<evidence type="ECO:0000256" key="3">
    <source>
        <dbReference type="ARBA" id="ARBA00022691"/>
    </source>
</evidence>
<dbReference type="EMBL" id="CM001439">
    <property type="protein sequence ID" value="EHR52770.1"/>
    <property type="molecule type" value="Genomic_DNA"/>
</dbReference>
<dbReference type="HOGENOM" id="CLU_069129_2_0_11"/>
<dbReference type="Proteomes" id="UP000004926">
    <property type="component" value="Chromosome"/>
</dbReference>
<dbReference type="GO" id="GO:0032259">
    <property type="term" value="P:methylation"/>
    <property type="evidence" value="ECO:0007669"/>
    <property type="project" value="UniProtKB-KW"/>
</dbReference>
<dbReference type="PANTHER" id="PTHR43464:SF19">
    <property type="entry name" value="UBIQUINONE BIOSYNTHESIS O-METHYLTRANSFERASE, MITOCHONDRIAL"/>
    <property type="match status" value="1"/>
</dbReference>
<dbReference type="GO" id="GO:0008168">
    <property type="term" value="F:methyltransferase activity"/>
    <property type="evidence" value="ECO:0007669"/>
    <property type="project" value="UniProtKB-KW"/>
</dbReference>
<feature type="domain" description="Methyltransferase" evidence="4">
    <location>
        <begin position="45"/>
        <end position="135"/>
    </location>
</feature>
<dbReference type="CDD" id="cd02440">
    <property type="entry name" value="AdoMet_MTases"/>
    <property type="match status" value="1"/>
</dbReference>
<keyword evidence="1 5" id="KW-0489">Methyltransferase</keyword>
<dbReference type="eggNOG" id="COG0500">
    <property type="taxonomic scope" value="Bacteria"/>
</dbReference>
<dbReference type="OrthoDB" id="189743at2"/>
<dbReference type="RefSeq" id="WP_009156148.1">
    <property type="nucleotide sequence ID" value="NZ_CM001439.1"/>
</dbReference>
<evidence type="ECO:0000259" key="4">
    <source>
        <dbReference type="Pfam" id="PF13649"/>
    </source>
</evidence>
<reference evidence="5 6" key="1">
    <citation type="journal article" date="2012" name="Stand. Genomic Sci.">
        <title>Genome sequence of the ocean sediment bacterium Saccharomonospora marina type strain (XMU15(T)).</title>
        <authorList>
            <person name="Klenk H.P."/>
            <person name="Lu M."/>
            <person name="Lucas S."/>
            <person name="Lapidus A."/>
            <person name="Copeland A."/>
            <person name="Pitluck S."/>
            <person name="Goodwin L.A."/>
            <person name="Han C."/>
            <person name="Tapia R."/>
            <person name="Brambilla E.M."/>
            <person name="Potter G."/>
            <person name="Land M."/>
            <person name="Ivanova N."/>
            <person name="Rohde M."/>
            <person name="Goker M."/>
            <person name="Detter J.C."/>
            <person name="Li W.J."/>
            <person name="Kyrpides N.C."/>
            <person name="Woyke T."/>
        </authorList>
    </citation>
    <scope>NUCLEOTIDE SEQUENCE [LARGE SCALE GENOMIC DNA]</scope>
    <source>
        <strain evidence="5 6">XMU15</strain>
    </source>
</reference>
<organism evidence="5 6">
    <name type="scientific">Saccharomonospora marina XMU15</name>
    <dbReference type="NCBI Taxonomy" id="882083"/>
    <lineage>
        <taxon>Bacteria</taxon>
        <taxon>Bacillati</taxon>
        <taxon>Actinomycetota</taxon>
        <taxon>Actinomycetes</taxon>
        <taxon>Pseudonocardiales</taxon>
        <taxon>Pseudonocardiaceae</taxon>
        <taxon>Saccharomonospora</taxon>
    </lineage>
</organism>
<dbReference type="SUPFAM" id="SSF53335">
    <property type="entry name" value="S-adenosyl-L-methionine-dependent methyltransferases"/>
    <property type="match status" value="1"/>
</dbReference>
<proteinExistence type="predicted"/>
<evidence type="ECO:0000256" key="1">
    <source>
        <dbReference type="ARBA" id="ARBA00022603"/>
    </source>
</evidence>